<dbReference type="PANTHER" id="PTHR46401:SF2">
    <property type="entry name" value="GLYCOSYLTRANSFERASE WBBK-RELATED"/>
    <property type="match status" value="1"/>
</dbReference>
<dbReference type="Proteomes" id="UP000178577">
    <property type="component" value="Unassembled WGS sequence"/>
</dbReference>
<dbReference type="SUPFAM" id="SSF53756">
    <property type="entry name" value="UDP-Glycosyltransferase/glycogen phosphorylase"/>
    <property type="match status" value="1"/>
</dbReference>
<evidence type="ECO:0000256" key="1">
    <source>
        <dbReference type="ARBA" id="ARBA00022679"/>
    </source>
</evidence>
<feature type="domain" description="Glycosyltransferase subfamily 4-like N-terminal" evidence="3">
    <location>
        <begin position="31"/>
        <end position="183"/>
    </location>
</feature>
<evidence type="ECO:0000259" key="3">
    <source>
        <dbReference type="Pfam" id="PF13439"/>
    </source>
</evidence>
<protein>
    <recommendedName>
        <fullName evidence="6">Glycosyl transferase family 1 domain-containing protein</fullName>
    </recommendedName>
</protein>
<name>A0A1F5GBZ3_9BACT</name>
<evidence type="ECO:0000313" key="5">
    <source>
        <dbReference type="Proteomes" id="UP000178577"/>
    </source>
</evidence>
<gene>
    <name evidence="4" type="ORF">A2693_01775</name>
</gene>
<dbReference type="Pfam" id="PF13439">
    <property type="entry name" value="Glyco_transf_4"/>
    <property type="match status" value="1"/>
</dbReference>
<dbReference type="AlphaFoldDB" id="A0A1F5GBZ3"/>
<organism evidence="4 5">
    <name type="scientific">Candidatus Curtissbacteria bacterium RIFCSPHIGHO2_01_FULL_40_12</name>
    <dbReference type="NCBI Taxonomy" id="1797710"/>
    <lineage>
        <taxon>Bacteria</taxon>
        <taxon>Candidatus Curtissiibacteriota</taxon>
    </lineage>
</organism>
<dbReference type="Gene3D" id="3.40.50.2000">
    <property type="entry name" value="Glycogen Phosphorylase B"/>
    <property type="match status" value="2"/>
</dbReference>
<dbReference type="GO" id="GO:0016757">
    <property type="term" value="F:glycosyltransferase activity"/>
    <property type="evidence" value="ECO:0007669"/>
    <property type="project" value="InterPro"/>
</dbReference>
<evidence type="ECO:0008006" key="6">
    <source>
        <dbReference type="Google" id="ProtNLM"/>
    </source>
</evidence>
<dbReference type="EMBL" id="MFAY01000011">
    <property type="protein sequence ID" value="OGD89369.1"/>
    <property type="molecule type" value="Genomic_DNA"/>
</dbReference>
<dbReference type="PANTHER" id="PTHR46401">
    <property type="entry name" value="GLYCOSYLTRANSFERASE WBBK-RELATED"/>
    <property type="match status" value="1"/>
</dbReference>
<sequence>MKRILFGTETRMNIAIITKSATTKSGAKVPFELAEHLAKHCRVTVLAKKENAQKDLVAKLKKQKIPLILYKNIFDLYLNLQKGKFDLISFHSTLRALLISKLTFLPVIRTYYGTQFDAYLERFLPNEKINFMHKLINSMINLLLWCDQKLILLLSNQVIAISKAAQKELKKLYAVNSTVIYLGSNIKPTTSYQQPATNNQLPTTILSVSRFTPYKGFHTLIDAVNDLRAKGLNLKLVLVGSSPKKNYLKYLKRKMSGNDQIITNIDDGGLAKLYASCDVYATCDRYLFFGLPILEAATFGKPQIALNYQAAGELILDGKTGYVANSQQELEKCLTKFLKNKEKRKKMGNASRNYAQKNFNWSKIALEYFKIFSPKLK</sequence>
<reference evidence="4 5" key="1">
    <citation type="journal article" date="2016" name="Nat. Commun.">
        <title>Thousands of microbial genomes shed light on interconnected biogeochemical processes in an aquifer system.</title>
        <authorList>
            <person name="Anantharaman K."/>
            <person name="Brown C.T."/>
            <person name="Hug L.A."/>
            <person name="Sharon I."/>
            <person name="Castelle C.J."/>
            <person name="Probst A.J."/>
            <person name="Thomas B.C."/>
            <person name="Singh A."/>
            <person name="Wilkins M.J."/>
            <person name="Karaoz U."/>
            <person name="Brodie E.L."/>
            <person name="Williams K.H."/>
            <person name="Hubbard S.S."/>
            <person name="Banfield J.F."/>
        </authorList>
    </citation>
    <scope>NUCLEOTIDE SEQUENCE [LARGE SCALE GENOMIC DNA]</scope>
</reference>
<proteinExistence type="predicted"/>
<dbReference type="CDD" id="cd03801">
    <property type="entry name" value="GT4_PimA-like"/>
    <property type="match status" value="1"/>
</dbReference>
<evidence type="ECO:0000259" key="2">
    <source>
        <dbReference type="Pfam" id="PF00534"/>
    </source>
</evidence>
<evidence type="ECO:0000313" key="4">
    <source>
        <dbReference type="EMBL" id="OGD89369.1"/>
    </source>
</evidence>
<comment type="caution">
    <text evidence="4">The sequence shown here is derived from an EMBL/GenBank/DDBJ whole genome shotgun (WGS) entry which is preliminary data.</text>
</comment>
<dbReference type="Pfam" id="PF00534">
    <property type="entry name" value="Glycos_transf_1"/>
    <property type="match status" value="1"/>
</dbReference>
<dbReference type="GO" id="GO:0009103">
    <property type="term" value="P:lipopolysaccharide biosynthetic process"/>
    <property type="evidence" value="ECO:0007669"/>
    <property type="project" value="TreeGrafter"/>
</dbReference>
<keyword evidence="1" id="KW-0808">Transferase</keyword>
<dbReference type="InterPro" id="IPR028098">
    <property type="entry name" value="Glyco_trans_4-like_N"/>
</dbReference>
<dbReference type="InterPro" id="IPR001296">
    <property type="entry name" value="Glyco_trans_1"/>
</dbReference>
<feature type="domain" description="Glycosyl transferase family 1" evidence="2">
    <location>
        <begin position="199"/>
        <end position="353"/>
    </location>
</feature>
<accession>A0A1F5GBZ3</accession>